<reference evidence="3" key="1">
    <citation type="journal article" date="2014" name="Front. Microbiol.">
        <title>High frequency of phylogenetically diverse reductive dehalogenase-homologous genes in deep subseafloor sedimentary metagenomes.</title>
        <authorList>
            <person name="Kawai M."/>
            <person name="Futagami T."/>
            <person name="Toyoda A."/>
            <person name="Takaki Y."/>
            <person name="Nishi S."/>
            <person name="Hori S."/>
            <person name="Arai W."/>
            <person name="Tsubouchi T."/>
            <person name="Morono Y."/>
            <person name="Uchiyama I."/>
            <person name="Ito T."/>
            <person name="Fujiyama A."/>
            <person name="Inagaki F."/>
            <person name="Takami H."/>
        </authorList>
    </citation>
    <scope>NUCLEOTIDE SEQUENCE</scope>
    <source>
        <strain evidence="3">Expedition CK06-06</strain>
    </source>
</reference>
<dbReference type="SUPFAM" id="SSF51161">
    <property type="entry name" value="Trimeric LpxA-like enzymes"/>
    <property type="match status" value="1"/>
</dbReference>
<evidence type="ECO:0008006" key="4">
    <source>
        <dbReference type="Google" id="ProtNLM"/>
    </source>
</evidence>
<organism evidence="3">
    <name type="scientific">marine sediment metagenome</name>
    <dbReference type="NCBI Taxonomy" id="412755"/>
    <lineage>
        <taxon>unclassified sequences</taxon>
        <taxon>metagenomes</taxon>
        <taxon>ecological metagenomes</taxon>
    </lineage>
</organism>
<keyword evidence="2" id="KW-0012">Acyltransferase</keyword>
<protein>
    <recommendedName>
        <fullName evidence="4">Acetyltransferase</fullName>
    </recommendedName>
</protein>
<dbReference type="PANTHER" id="PTHR43300">
    <property type="entry name" value="ACETYLTRANSFERASE"/>
    <property type="match status" value="1"/>
</dbReference>
<name>X1C9R1_9ZZZZ</name>
<dbReference type="GO" id="GO:0016746">
    <property type="term" value="F:acyltransferase activity"/>
    <property type="evidence" value="ECO:0007669"/>
    <property type="project" value="UniProtKB-KW"/>
</dbReference>
<dbReference type="CDD" id="cd04647">
    <property type="entry name" value="LbH_MAT_like"/>
    <property type="match status" value="1"/>
</dbReference>
<dbReference type="InterPro" id="IPR011004">
    <property type="entry name" value="Trimer_LpxA-like_sf"/>
</dbReference>
<dbReference type="PANTHER" id="PTHR43300:SF12">
    <property type="entry name" value="CHLORAMPHENICOL ACETYLTRANSFERASE"/>
    <property type="match status" value="1"/>
</dbReference>
<evidence type="ECO:0000256" key="2">
    <source>
        <dbReference type="ARBA" id="ARBA00023315"/>
    </source>
</evidence>
<dbReference type="InterPro" id="IPR050179">
    <property type="entry name" value="Trans_hexapeptide_repeat"/>
</dbReference>
<comment type="caution">
    <text evidence="3">The sequence shown here is derived from an EMBL/GenBank/DDBJ whole genome shotgun (WGS) entry which is preliminary data.</text>
</comment>
<keyword evidence="1" id="KW-0808">Transferase</keyword>
<evidence type="ECO:0000256" key="1">
    <source>
        <dbReference type="ARBA" id="ARBA00022679"/>
    </source>
</evidence>
<dbReference type="AlphaFoldDB" id="X1C9R1"/>
<gene>
    <name evidence="3" type="ORF">S01H4_38037</name>
</gene>
<dbReference type="Gene3D" id="2.160.10.10">
    <property type="entry name" value="Hexapeptide repeat proteins"/>
    <property type="match status" value="1"/>
</dbReference>
<dbReference type="EMBL" id="BART01020477">
    <property type="protein sequence ID" value="GAH04177.1"/>
    <property type="molecule type" value="Genomic_DNA"/>
</dbReference>
<proteinExistence type="predicted"/>
<accession>X1C9R1</accession>
<sequence>MLELLKHSGKNATIYPLAKIINPENLSLGDESNIADFCFIYAIGKGIEIGNFCNIGEHVIIQSGGLVKLGDFVGLGARSTVYSASDSFEGDGLSGLNLLDNKYRSITYKDIIINKHAIIGMCSIIMPGVTIGEGCSIGIGSLVTKDMPPWAICYGSPCKPIRPKPKEKQLAMEKEFLKEYYQGDR</sequence>
<evidence type="ECO:0000313" key="3">
    <source>
        <dbReference type="EMBL" id="GAH04177.1"/>
    </source>
</evidence>